<evidence type="ECO:0000256" key="3">
    <source>
        <dbReference type="ARBA" id="ARBA00022692"/>
    </source>
</evidence>
<dbReference type="PANTHER" id="PTHR33529">
    <property type="entry name" value="SLR0882 PROTEIN-RELATED"/>
    <property type="match status" value="1"/>
</dbReference>
<comment type="subcellular location">
    <subcellularLocation>
        <location evidence="1">Cell membrane</location>
        <topology evidence="1">Multi-pass membrane protein</topology>
    </subcellularLocation>
</comment>
<protein>
    <submittedName>
        <fullName evidence="7">Putative permease YjgP/YjgQ family protein</fullName>
    </submittedName>
</protein>
<keyword evidence="5 6" id="KW-0472">Membrane</keyword>
<sequence>MTTFARYLSIVMLVRFAFLMAGGVMLALSFDLMERADNVLAREGGGIPALAGYALLRLPDIAADLMPIASLLATALAFGELMRHRELVALWNTGLSNFGVVRSLWPAAALLVLFSVTLDNVAVPYAADGLRDRGLGPYRDISSNNPNDVVWVHHGDLIFRFPATASAEGIANPFSIFRRAADGILVERIDVQRAHPTRTGWQFEDVTRYPVESSRAIRHDREEWNAELPLENIGLLAREPRELSLPLLYKLKNDDTQGTLARQRLASWFHHRLAGIVKPILIILLVVALAHDGRLAASFTRLLIATIAFGFGYMMLERWALATGAVGFLPPWLSAWGPPIALFSLAATLLFRREPAATGVGAERQRRHPL</sequence>
<feature type="transmembrane region" description="Helical" evidence="6">
    <location>
        <begin position="269"/>
        <end position="290"/>
    </location>
</feature>
<keyword evidence="4 6" id="KW-1133">Transmembrane helix</keyword>
<gene>
    <name evidence="7" type="ORF">OCH7691_04063</name>
</gene>
<proteinExistence type="predicted"/>
<accession>A0A1Y5U3C8</accession>
<dbReference type="Pfam" id="PF03739">
    <property type="entry name" value="LptF_LptG"/>
    <property type="match status" value="1"/>
</dbReference>
<feature type="transmembrane region" description="Helical" evidence="6">
    <location>
        <begin position="7"/>
        <end position="30"/>
    </location>
</feature>
<dbReference type="InterPro" id="IPR005495">
    <property type="entry name" value="LptG/LptF_permease"/>
</dbReference>
<organism evidence="7 8">
    <name type="scientific">Oceanibacterium hippocampi</name>
    <dbReference type="NCBI Taxonomy" id="745714"/>
    <lineage>
        <taxon>Bacteria</taxon>
        <taxon>Pseudomonadati</taxon>
        <taxon>Pseudomonadota</taxon>
        <taxon>Alphaproteobacteria</taxon>
        <taxon>Sneathiellales</taxon>
        <taxon>Sneathiellaceae</taxon>
        <taxon>Oceanibacterium</taxon>
    </lineage>
</organism>
<evidence type="ECO:0000313" key="8">
    <source>
        <dbReference type="Proteomes" id="UP000193200"/>
    </source>
</evidence>
<evidence type="ECO:0000256" key="1">
    <source>
        <dbReference type="ARBA" id="ARBA00004651"/>
    </source>
</evidence>
<dbReference type="AlphaFoldDB" id="A0A1Y5U3C8"/>
<evidence type="ECO:0000256" key="5">
    <source>
        <dbReference type="ARBA" id="ARBA00023136"/>
    </source>
</evidence>
<dbReference type="Proteomes" id="UP000193200">
    <property type="component" value="Unassembled WGS sequence"/>
</dbReference>
<dbReference type="GO" id="GO:0043190">
    <property type="term" value="C:ATP-binding cassette (ABC) transporter complex"/>
    <property type="evidence" value="ECO:0007669"/>
    <property type="project" value="TreeGrafter"/>
</dbReference>
<dbReference type="EMBL" id="FWFR01000004">
    <property type="protein sequence ID" value="SLN76204.1"/>
    <property type="molecule type" value="Genomic_DNA"/>
</dbReference>
<dbReference type="RefSeq" id="WP_085885386.1">
    <property type="nucleotide sequence ID" value="NZ_FWFR01000004.1"/>
</dbReference>
<evidence type="ECO:0000256" key="6">
    <source>
        <dbReference type="SAM" id="Phobius"/>
    </source>
</evidence>
<name>A0A1Y5U3C8_9PROT</name>
<evidence type="ECO:0000256" key="2">
    <source>
        <dbReference type="ARBA" id="ARBA00022475"/>
    </source>
</evidence>
<dbReference type="InParanoid" id="A0A1Y5U3C8"/>
<feature type="transmembrane region" description="Helical" evidence="6">
    <location>
        <begin position="333"/>
        <end position="351"/>
    </location>
</feature>
<dbReference type="GO" id="GO:0015920">
    <property type="term" value="P:lipopolysaccharide transport"/>
    <property type="evidence" value="ECO:0007669"/>
    <property type="project" value="TreeGrafter"/>
</dbReference>
<keyword evidence="8" id="KW-1185">Reference proteome</keyword>
<reference evidence="7 8" key="1">
    <citation type="submission" date="2017-03" db="EMBL/GenBank/DDBJ databases">
        <authorList>
            <person name="Afonso C.L."/>
            <person name="Miller P.J."/>
            <person name="Scott M.A."/>
            <person name="Spackman E."/>
            <person name="Goraichik I."/>
            <person name="Dimitrov K.M."/>
            <person name="Suarez D.L."/>
            <person name="Swayne D.E."/>
        </authorList>
    </citation>
    <scope>NUCLEOTIDE SEQUENCE [LARGE SCALE GENOMIC DNA]</scope>
    <source>
        <strain evidence="7 8">CECT 7691</strain>
    </source>
</reference>
<keyword evidence="2" id="KW-1003">Cell membrane</keyword>
<feature type="transmembrane region" description="Helical" evidence="6">
    <location>
        <begin position="302"/>
        <end position="321"/>
    </location>
</feature>
<dbReference type="PANTHER" id="PTHR33529:SF6">
    <property type="entry name" value="YJGP_YJGQ FAMILY PERMEASE"/>
    <property type="match status" value="1"/>
</dbReference>
<evidence type="ECO:0000313" key="7">
    <source>
        <dbReference type="EMBL" id="SLN76204.1"/>
    </source>
</evidence>
<keyword evidence="3 6" id="KW-0812">Transmembrane</keyword>
<dbReference type="OrthoDB" id="9798468at2"/>
<evidence type="ECO:0000256" key="4">
    <source>
        <dbReference type="ARBA" id="ARBA00022989"/>
    </source>
</evidence>